<dbReference type="CDD" id="cd00371">
    <property type="entry name" value="HMA"/>
    <property type="match status" value="1"/>
</dbReference>
<dbReference type="Proteomes" id="UP001168528">
    <property type="component" value="Unassembled WGS sequence"/>
</dbReference>
<sequence length="118" mass="13057">MKKRKNVLMAFALMLFATLSAAAQTKQEEVKIKTSAVCKMCKATIEKSLAYEKGIKEATLDVPSQIVTVTFNPTKTNAARIKKAINETGYDADQLPADARAYDRLDDCCKKDKGIHEN</sequence>
<dbReference type="PROSITE" id="PS50846">
    <property type="entry name" value="HMA_2"/>
    <property type="match status" value="1"/>
</dbReference>
<protein>
    <submittedName>
        <fullName evidence="3">Heavy metal-associated domain-containing protein</fullName>
    </submittedName>
</protein>
<gene>
    <name evidence="3" type="ORF">Q0590_06725</name>
</gene>
<evidence type="ECO:0000313" key="3">
    <source>
        <dbReference type="EMBL" id="MDO1445938.1"/>
    </source>
</evidence>
<keyword evidence="1" id="KW-0732">Signal</keyword>
<dbReference type="Gene3D" id="3.30.70.100">
    <property type="match status" value="1"/>
</dbReference>
<feature type="signal peptide" evidence="1">
    <location>
        <begin position="1"/>
        <end position="22"/>
    </location>
</feature>
<proteinExistence type="predicted"/>
<dbReference type="InterPro" id="IPR006121">
    <property type="entry name" value="HMA_dom"/>
</dbReference>
<keyword evidence="4" id="KW-1185">Reference proteome</keyword>
<evidence type="ECO:0000256" key="1">
    <source>
        <dbReference type="SAM" id="SignalP"/>
    </source>
</evidence>
<dbReference type="Pfam" id="PF00403">
    <property type="entry name" value="HMA"/>
    <property type="match status" value="1"/>
</dbReference>
<evidence type="ECO:0000313" key="4">
    <source>
        <dbReference type="Proteomes" id="UP001168528"/>
    </source>
</evidence>
<organism evidence="3 4">
    <name type="scientific">Rhodocytophaga aerolata</name>
    <dbReference type="NCBI Taxonomy" id="455078"/>
    <lineage>
        <taxon>Bacteria</taxon>
        <taxon>Pseudomonadati</taxon>
        <taxon>Bacteroidota</taxon>
        <taxon>Cytophagia</taxon>
        <taxon>Cytophagales</taxon>
        <taxon>Rhodocytophagaceae</taxon>
        <taxon>Rhodocytophaga</taxon>
    </lineage>
</organism>
<reference evidence="3" key="1">
    <citation type="submission" date="2023-07" db="EMBL/GenBank/DDBJ databases">
        <title>The genome sequence of Rhodocytophaga aerolata KACC 12507.</title>
        <authorList>
            <person name="Zhang X."/>
        </authorList>
    </citation>
    <scope>NUCLEOTIDE SEQUENCE</scope>
    <source>
        <strain evidence="3">KACC 12507</strain>
    </source>
</reference>
<dbReference type="RefSeq" id="WP_302036735.1">
    <property type="nucleotide sequence ID" value="NZ_JAUKPO010000002.1"/>
</dbReference>
<comment type="caution">
    <text evidence="3">The sequence shown here is derived from an EMBL/GenBank/DDBJ whole genome shotgun (WGS) entry which is preliminary data.</text>
</comment>
<accession>A0ABT8R1G7</accession>
<dbReference type="SUPFAM" id="SSF55008">
    <property type="entry name" value="HMA, heavy metal-associated domain"/>
    <property type="match status" value="1"/>
</dbReference>
<feature type="domain" description="HMA" evidence="2">
    <location>
        <begin position="25"/>
        <end position="93"/>
    </location>
</feature>
<feature type="chain" id="PRO_5045527213" evidence="1">
    <location>
        <begin position="23"/>
        <end position="118"/>
    </location>
</feature>
<evidence type="ECO:0000259" key="2">
    <source>
        <dbReference type="PROSITE" id="PS50846"/>
    </source>
</evidence>
<dbReference type="InterPro" id="IPR036163">
    <property type="entry name" value="HMA_dom_sf"/>
</dbReference>
<dbReference type="EMBL" id="JAUKPO010000002">
    <property type="protein sequence ID" value="MDO1445938.1"/>
    <property type="molecule type" value="Genomic_DNA"/>
</dbReference>
<name>A0ABT8R1G7_9BACT</name>